<protein>
    <recommendedName>
        <fullName evidence="4">Acetylesterase</fullName>
    </recommendedName>
</protein>
<dbReference type="Pfam" id="PF00657">
    <property type="entry name" value="Lipase_GDSL"/>
    <property type="match status" value="1"/>
</dbReference>
<dbReference type="AlphaFoldDB" id="A0A9N9URJ5"/>
<evidence type="ECO:0000256" key="1">
    <source>
        <dbReference type="SAM" id="SignalP"/>
    </source>
</evidence>
<gene>
    <name evidence="2" type="ORF">CBYS24578_00017672</name>
</gene>
<dbReference type="InterPro" id="IPR001087">
    <property type="entry name" value="GDSL"/>
</dbReference>
<dbReference type="CDD" id="cd01846">
    <property type="entry name" value="fatty_acyltransferase_like"/>
    <property type="match status" value="1"/>
</dbReference>
<dbReference type="SUPFAM" id="SSF52266">
    <property type="entry name" value="SGNH hydrolase"/>
    <property type="match status" value="1"/>
</dbReference>
<evidence type="ECO:0000313" key="3">
    <source>
        <dbReference type="Proteomes" id="UP000754883"/>
    </source>
</evidence>
<organism evidence="2 3">
    <name type="scientific">Clonostachys byssicola</name>
    <dbReference type="NCBI Taxonomy" id="160290"/>
    <lineage>
        <taxon>Eukaryota</taxon>
        <taxon>Fungi</taxon>
        <taxon>Dikarya</taxon>
        <taxon>Ascomycota</taxon>
        <taxon>Pezizomycotina</taxon>
        <taxon>Sordariomycetes</taxon>
        <taxon>Hypocreomycetidae</taxon>
        <taxon>Hypocreales</taxon>
        <taxon>Bionectriaceae</taxon>
        <taxon>Clonostachys</taxon>
    </lineage>
</organism>
<reference evidence="2 3" key="2">
    <citation type="submission" date="2021-10" db="EMBL/GenBank/DDBJ databases">
        <authorList>
            <person name="Piombo E."/>
        </authorList>
    </citation>
    <scope>NUCLEOTIDE SEQUENCE [LARGE SCALE GENOMIC DNA]</scope>
</reference>
<dbReference type="EMBL" id="CABFNO020001555">
    <property type="protein sequence ID" value="CAH0000739.1"/>
    <property type="molecule type" value="Genomic_DNA"/>
</dbReference>
<keyword evidence="3" id="KW-1185">Reference proteome</keyword>
<accession>A0A9N9URJ5</accession>
<keyword evidence="1" id="KW-0732">Signal</keyword>
<proteinExistence type="predicted"/>
<comment type="caution">
    <text evidence="2">The sequence shown here is derived from an EMBL/GenBank/DDBJ whole genome shotgun (WGS) entry which is preliminary data.</text>
</comment>
<feature type="chain" id="PRO_5040225295" description="Acetylesterase" evidence="1">
    <location>
        <begin position="26"/>
        <end position="323"/>
    </location>
</feature>
<dbReference type="GO" id="GO:0016788">
    <property type="term" value="F:hydrolase activity, acting on ester bonds"/>
    <property type="evidence" value="ECO:0007669"/>
    <property type="project" value="InterPro"/>
</dbReference>
<sequence>MAKIKSITLLFSCAMLLSGAQPLAATPKYFITFGDSYSQTGFDINGTKPNDANPLGNPILPGWTTSGGLNWLGFLVSQSNASTIYSYNLASGGATTDAELVAPWSPEVLSFIDQTSLFSQTLAPKPTWAPWSAENTLAGVWMGVNDVGNTFWLEDREALIAKVLGRYFEQLQILYDSGVRNFLLLGVPRFSAPKSPSRGQEMFQLSGPANLLAATEKSPLMLENGEDSNKMLAATIEQYNGLISSSMEAFKTKNSGITSWIVDTAPAFNEAINNPTRYGAPDATCFNGDGTSCLWFNNYHPAIAIHKLVAAEVAEAVGLPWFS</sequence>
<dbReference type="InterPro" id="IPR036514">
    <property type="entry name" value="SGNH_hydro_sf"/>
</dbReference>
<name>A0A9N9URJ5_9HYPO</name>
<dbReference type="OrthoDB" id="1600564at2759"/>
<dbReference type="Gene3D" id="3.40.50.1110">
    <property type="entry name" value="SGNH hydrolase"/>
    <property type="match status" value="1"/>
</dbReference>
<reference evidence="3" key="1">
    <citation type="submission" date="2019-06" db="EMBL/GenBank/DDBJ databases">
        <authorList>
            <person name="Broberg M."/>
        </authorList>
    </citation>
    <scope>NUCLEOTIDE SEQUENCE [LARGE SCALE GENOMIC DNA]</scope>
</reference>
<evidence type="ECO:0000313" key="2">
    <source>
        <dbReference type="EMBL" id="CAH0000739.1"/>
    </source>
</evidence>
<dbReference type="Proteomes" id="UP000754883">
    <property type="component" value="Unassembled WGS sequence"/>
</dbReference>
<feature type="signal peptide" evidence="1">
    <location>
        <begin position="1"/>
        <end position="25"/>
    </location>
</feature>
<evidence type="ECO:0008006" key="4">
    <source>
        <dbReference type="Google" id="ProtNLM"/>
    </source>
</evidence>